<accession>A0A813U7M9</accession>
<dbReference type="EMBL" id="CAJOBC010000605">
    <property type="protein sequence ID" value="CAF3606246.1"/>
    <property type="molecule type" value="Genomic_DNA"/>
</dbReference>
<evidence type="ECO:0000256" key="1">
    <source>
        <dbReference type="SAM" id="MobiDB-lite"/>
    </source>
</evidence>
<name>A0A813U7M9_9BILA</name>
<keyword evidence="2" id="KW-1133">Transmembrane helix</keyword>
<feature type="region of interest" description="Disordered" evidence="1">
    <location>
        <begin position="193"/>
        <end position="213"/>
    </location>
</feature>
<sequence>MNDRITSPSKTKRKLDEYQQQLNETEKDHFRTFDIVHDQIPFSKYRRLSSQSSLSTRHHQQQPKPVESNITSEQEHELLPSSLLEIASPSHFETKIVQEFNIQQINSSDITVSSTINIKSYSNEKITKQPQESTITANDLLSEADFDRVLKDITPADRNLFDEFLIVGSTATPTVYSSKKSDEEDLFQLVENNSTNNNQTSNDSSSRHHLSSCDGVRYTHDNLSDRRRSLTTTMQQQNATIHYLPQNMCHIYSSSSSSCNDSRTNRPHLAQSSLSGPAANTLKEMAIQHQQRLHPGVHSQYYHPTQRETYQPQQRCIATDDNAFNSSTCNSQLRQATIFKHPPQPLSYSKKHVHMTIDGTMQSNTNPYIPQYRSSHSFASTSYVNSNTFYQQQHQQNVRLPPLYSSYAPQMSYYNITEMPMRQQVSPSSTSTHTTQAYQPYIQQKQSETRNGFTNEMAKEDGKIKTDHIHSALPSSYTTTELDSFQNSDTLESNSKYLLRTGLMPLNFISIQTGSFLSQLNSLDDFFTLKTLASLSLVACVAGLAGLIIGLVRRKIPQAVIE</sequence>
<dbReference type="AlphaFoldDB" id="A0A813U7M9"/>
<evidence type="ECO:0000313" key="3">
    <source>
        <dbReference type="EMBL" id="CAF0819866.1"/>
    </source>
</evidence>
<keyword evidence="2" id="KW-0472">Membrane</keyword>
<feature type="compositionally biased region" description="Low complexity" evidence="1">
    <location>
        <begin position="193"/>
        <end position="204"/>
    </location>
</feature>
<feature type="transmembrane region" description="Helical" evidence="2">
    <location>
        <begin position="532"/>
        <end position="552"/>
    </location>
</feature>
<evidence type="ECO:0000313" key="5">
    <source>
        <dbReference type="Proteomes" id="UP000663829"/>
    </source>
</evidence>
<keyword evidence="2" id="KW-0812">Transmembrane</keyword>
<dbReference type="Proteomes" id="UP000681722">
    <property type="component" value="Unassembled WGS sequence"/>
</dbReference>
<protein>
    <submittedName>
        <fullName evidence="3">Uncharacterized protein</fullName>
    </submittedName>
</protein>
<feature type="region of interest" description="Disordered" evidence="1">
    <location>
        <begin position="47"/>
        <end position="77"/>
    </location>
</feature>
<evidence type="ECO:0000313" key="4">
    <source>
        <dbReference type="EMBL" id="CAF3606246.1"/>
    </source>
</evidence>
<reference evidence="3" key="1">
    <citation type="submission" date="2021-02" db="EMBL/GenBank/DDBJ databases">
        <authorList>
            <person name="Nowell W R."/>
        </authorList>
    </citation>
    <scope>NUCLEOTIDE SEQUENCE</scope>
</reference>
<evidence type="ECO:0000256" key="2">
    <source>
        <dbReference type="SAM" id="Phobius"/>
    </source>
</evidence>
<proteinExistence type="predicted"/>
<gene>
    <name evidence="3" type="ORF">GPM918_LOCUS4488</name>
    <name evidence="4" type="ORF">SRO942_LOCUS4489</name>
</gene>
<keyword evidence="5" id="KW-1185">Reference proteome</keyword>
<dbReference type="Proteomes" id="UP000663829">
    <property type="component" value="Unassembled WGS sequence"/>
</dbReference>
<dbReference type="OrthoDB" id="10049493at2759"/>
<comment type="caution">
    <text evidence="3">The sequence shown here is derived from an EMBL/GenBank/DDBJ whole genome shotgun (WGS) entry which is preliminary data.</text>
</comment>
<organism evidence="3 5">
    <name type="scientific">Didymodactylos carnosus</name>
    <dbReference type="NCBI Taxonomy" id="1234261"/>
    <lineage>
        <taxon>Eukaryota</taxon>
        <taxon>Metazoa</taxon>
        <taxon>Spiralia</taxon>
        <taxon>Gnathifera</taxon>
        <taxon>Rotifera</taxon>
        <taxon>Eurotatoria</taxon>
        <taxon>Bdelloidea</taxon>
        <taxon>Philodinida</taxon>
        <taxon>Philodinidae</taxon>
        <taxon>Didymodactylos</taxon>
    </lineage>
</organism>
<dbReference type="EMBL" id="CAJNOQ010000605">
    <property type="protein sequence ID" value="CAF0819866.1"/>
    <property type="molecule type" value="Genomic_DNA"/>
</dbReference>